<organism evidence="4 5">
    <name type="scientific">Aliidiomarina iranensis</name>
    <dbReference type="NCBI Taxonomy" id="1434071"/>
    <lineage>
        <taxon>Bacteria</taxon>
        <taxon>Pseudomonadati</taxon>
        <taxon>Pseudomonadota</taxon>
        <taxon>Gammaproteobacteria</taxon>
        <taxon>Alteromonadales</taxon>
        <taxon>Idiomarinaceae</taxon>
        <taxon>Aliidiomarina</taxon>
    </lineage>
</organism>
<dbReference type="PANTHER" id="PTHR43597:SF5">
    <property type="entry name" value="SUFE-LIKE PROTEIN 2, CHLOROPLASTIC"/>
    <property type="match status" value="1"/>
</dbReference>
<evidence type="ECO:0000313" key="5">
    <source>
        <dbReference type="Proteomes" id="UP000288395"/>
    </source>
</evidence>
<evidence type="ECO:0000259" key="3">
    <source>
        <dbReference type="Pfam" id="PF02657"/>
    </source>
</evidence>
<dbReference type="InterPro" id="IPR003808">
    <property type="entry name" value="Fe-S_metab-assoc_dom"/>
</dbReference>
<accession>A0A432W397</accession>
<feature type="compositionally biased region" description="Polar residues" evidence="2">
    <location>
        <begin position="1"/>
        <end position="16"/>
    </location>
</feature>
<evidence type="ECO:0000256" key="1">
    <source>
        <dbReference type="ARBA" id="ARBA00010282"/>
    </source>
</evidence>
<dbReference type="SUPFAM" id="SSF82649">
    <property type="entry name" value="SufE/NifU"/>
    <property type="match status" value="1"/>
</dbReference>
<proteinExistence type="inferred from homology"/>
<sequence length="152" mass="17083">MHSNTHNTIKDGSTPNLGAPSATEILNSLQHMPGWEQRYRYVLELAKTVTPDAVEHNQSHAVRGCEAPVWLRIETTAENTLRYYTDSSSRLIRGLLVILFAPVQNQSPEHMVAFSFEDWLRSCGLQQQLTPSRSNGLFHICQHAKTSAEALL</sequence>
<comment type="similarity">
    <text evidence="1">Belongs to the SufE family.</text>
</comment>
<evidence type="ECO:0000313" key="4">
    <source>
        <dbReference type="EMBL" id="RUO23606.1"/>
    </source>
</evidence>
<dbReference type="PANTHER" id="PTHR43597">
    <property type="entry name" value="SULFUR ACCEPTOR PROTEIN CSDE"/>
    <property type="match status" value="1"/>
</dbReference>
<evidence type="ECO:0000256" key="2">
    <source>
        <dbReference type="SAM" id="MobiDB-lite"/>
    </source>
</evidence>
<reference evidence="5" key="1">
    <citation type="journal article" date="2018" name="Front. Microbiol.">
        <title>Genome-Based Analysis Reveals the Taxonomy and Diversity of the Family Idiomarinaceae.</title>
        <authorList>
            <person name="Liu Y."/>
            <person name="Lai Q."/>
            <person name="Shao Z."/>
        </authorList>
    </citation>
    <scope>NUCLEOTIDE SEQUENCE [LARGE SCALE GENOMIC DNA]</scope>
    <source>
        <strain evidence="5">GBPy7</strain>
    </source>
</reference>
<keyword evidence="5" id="KW-1185">Reference proteome</keyword>
<protein>
    <recommendedName>
        <fullName evidence="3">Fe-S metabolism associated domain-containing protein</fullName>
    </recommendedName>
</protein>
<dbReference type="RefSeq" id="WP_126765392.1">
    <property type="nucleotide sequence ID" value="NZ_PIPJ01000001.1"/>
</dbReference>
<dbReference type="Pfam" id="PF02657">
    <property type="entry name" value="SufE"/>
    <property type="match status" value="1"/>
</dbReference>
<dbReference type="EMBL" id="PIPJ01000001">
    <property type="protein sequence ID" value="RUO23606.1"/>
    <property type="molecule type" value="Genomic_DNA"/>
</dbReference>
<dbReference type="OrthoDB" id="9799320at2"/>
<dbReference type="Gene3D" id="3.90.1010.10">
    <property type="match status" value="1"/>
</dbReference>
<gene>
    <name evidence="4" type="ORF">CWE08_02880</name>
</gene>
<dbReference type="Proteomes" id="UP000288395">
    <property type="component" value="Unassembled WGS sequence"/>
</dbReference>
<dbReference type="AlphaFoldDB" id="A0A432W397"/>
<name>A0A432W397_9GAMM</name>
<feature type="domain" description="Fe-S metabolism associated" evidence="3">
    <location>
        <begin position="28"/>
        <end position="145"/>
    </location>
</feature>
<feature type="region of interest" description="Disordered" evidence="2">
    <location>
        <begin position="1"/>
        <end position="20"/>
    </location>
</feature>
<comment type="caution">
    <text evidence="4">The sequence shown here is derived from an EMBL/GenBank/DDBJ whole genome shotgun (WGS) entry which is preliminary data.</text>
</comment>